<name>A0A2R5G867_9STRA</name>
<dbReference type="Gene3D" id="1.10.472.80">
    <property type="entry name" value="Ypt/Rab-GAP domain of gyp1p, domain 3"/>
    <property type="match status" value="1"/>
</dbReference>
<protein>
    <submittedName>
        <fullName evidence="3">TBC1 domain family member 1</fullName>
    </submittedName>
</protein>
<dbReference type="InterPro" id="IPR050302">
    <property type="entry name" value="Rab_GAP_TBC_domain"/>
</dbReference>
<dbReference type="PROSITE" id="PS50086">
    <property type="entry name" value="TBC_RABGAP"/>
    <property type="match status" value="1"/>
</dbReference>
<gene>
    <name evidence="3" type="ORF">FCC1311_034592</name>
</gene>
<dbReference type="GO" id="GO:0031267">
    <property type="term" value="F:small GTPase binding"/>
    <property type="evidence" value="ECO:0007669"/>
    <property type="project" value="TreeGrafter"/>
</dbReference>
<dbReference type="GO" id="GO:0005096">
    <property type="term" value="F:GTPase activator activity"/>
    <property type="evidence" value="ECO:0007669"/>
    <property type="project" value="TreeGrafter"/>
</dbReference>
<dbReference type="SMART" id="SM00164">
    <property type="entry name" value="TBC"/>
    <property type="match status" value="1"/>
</dbReference>
<dbReference type="PANTHER" id="PTHR47219:SF9">
    <property type="entry name" value="GTPASE ACTIVATING PROTEIN AND CENTROSOME-ASSOCIATED, ISOFORM B"/>
    <property type="match status" value="1"/>
</dbReference>
<dbReference type="SUPFAM" id="SSF47923">
    <property type="entry name" value="Ypt/Rab-GAP domain of gyp1p"/>
    <property type="match status" value="2"/>
</dbReference>
<evidence type="ECO:0000313" key="3">
    <source>
        <dbReference type="EMBL" id="GBG27237.1"/>
    </source>
</evidence>
<comment type="caution">
    <text evidence="3">The sequence shown here is derived from an EMBL/GenBank/DDBJ whole genome shotgun (WGS) entry which is preliminary data.</text>
</comment>
<proteinExistence type="predicted"/>
<evidence type="ECO:0000256" key="1">
    <source>
        <dbReference type="SAM" id="MobiDB-lite"/>
    </source>
</evidence>
<dbReference type="InterPro" id="IPR000195">
    <property type="entry name" value="Rab-GAP-TBC_dom"/>
</dbReference>
<reference evidence="3 4" key="1">
    <citation type="submission" date="2017-12" db="EMBL/GenBank/DDBJ databases">
        <title>Sequencing, de novo assembly and annotation of complete genome of a new Thraustochytrid species, strain FCC1311.</title>
        <authorList>
            <person name="Sedici K."/>
            <person name="Godart F."/>
            <person name="Aiese Cigliano R."/>
            <person name="Sanseverino W."/>
            <person name="Barakat M."/>
            <person name="Ortet P."/>
            <person name="Marechal E."/>
            <person name="Cagnac O."/>
            <person name="Amato A."/>
        </authorList>
    </citation>
    <scope>NUCLEOTIDE SEQUENCE [LARGE SCALE GENOMIC DNA]</scope>
</reference>
<dbReference type="PANTHER" id="PTHR47219">
    <property type="entry name" value="RAB GTPASE-ACTIVATING PROTEIN 1-LIKE"/>
    <property type="match status" value="1"/>
</dbReference>
<dbReference type="EMBL" id="BEYU01000028">
    <property type="protein sequence ID" value="GBG27237.1"/>
    <property type="molecule type" value="Genomic_DNA"/>
</dbReference>
<accession>A0A2R5G867</accession>
<dbReference type="AlphaFoldDB" id="A0A2R5G867"/>
<feature type="region of interest" description="Disordered" evidence="1">
    <location>
        <begin position="380"/>
        <end position="408"/>
    </location>
</feature>
<dbReference type="Proteomes" id="UP000241890">
    <property type="component" value="Unassembled WGS sequence"/>
</dbReference>
<dbReference type="Gene3D" id="1.10.8.270">
    <property type="entry name" value="putative rabgap domain of human tbc1 domain family member 14 like domains"/>
    <property type="match status" value="1"/>
</dbReference>
<dbReference type="OrthoDB" id="206931at2759"/>
<dbReference type="Pfam" id="PF00566">
    <property type="entry name" value="RabGAP-TBC"/>
    <property type="match status" value="1"/>
</dbReference>
<evidence type="ECO:0000313" key="4">
    <source>
        <dbReference type="Proteomes" id="UP000241890"/>
    </source>
</evidence>
<evidence type="ECO:0000259" key="2">
    <source>
        <dbReference type="PROSITE" id="PS50086"/>
    </source>
</evidence>
<dbReference type="InterPro" id="IPR035969">
    <property type="entry name" value="Rab-GAP_TBC_sf"/>
</dbReference>
<keyword evidence="4" id="KW-1185">Reference proteome</keyword>
<dbReference type="InParanoid" id="A0A2R5G867"/>
<organism evidence="3 4">
    <name type="scientific">Hondaea fermentalgiana</name>
    <dbReference type="NCBI Taxonomy" id="2315210"/>
    <lineage>
        <taxon>Eukaryota</taxon>
        <taxon>Sar</taxon>
        <taxon>Stramenopiles</taxon>
        <taxon>Bigyra</taxon>
        <taxon>Labyrinthulomycetes</taxon>
        <taxon>Thraustochytrida</taxon>
        <taxon>Thraustochytriidae</taxon>
        <taxon>Hondaea</taxon>
    </lineage>
</organism>
<feature type="domain" description="Rab-GAP TBC" evidence="2">
    <location>
        <begin position="49"/>
        <end position="283"/>
    </location>
</feature>
<sequence>MARYARATWGGRLLRTQFRDLYIARTVCWEWNAVFGNRDVEKHCLRKRGLPPTLRFRFWSWHSSADALERVGGSLSTYRSSLAKSKFKTDHENASWFVLTQQPGVEGEIARDVRRTFPNRALFRVKNGLGQRMLFNILIALAVHEPRVGYCQGMNFVVAVMISVSLGCDSRIPDAAEDLALASEGLSPEQQESAENKVFWLMVAFLNRFDMRELWRPGVPQLKLRIYQFDRLISSKLPLMHAHFREIGLAPDFFASQWFLTLMSYNMSMTQLLRVWDVLIFDGWKTIFRVGIAVLQRCEKDILGMSLEQLSHFFRHERGSTQSSTGLQDGEKPGSSIYVSDSEMLASAFEVKISTRELADLESDYITHILFRGFANNGEGTGARPRTAPQAIAHQSSQSSHEKPARDQADDLAAAAFGNDDVFVDHRLAAMFREEIDHLDMDTKNDVQYLRAKIEQAERLFQEREASFRKAAQEYMEIKTTRDELQLSKRAVSDQLFELTRDEKSLDQDCEALLDKVEFIDARIRAISDRFRDALWKTSQAQVELEEVVEQKHAFSQQLHAVLDHTEQVKTQAIKNLWSTFSLS</sequence>